<evidence type="ECO:0000313" key="2">
    <source>
        <dbReference type="Proteomes" id="UP000583266"/>
    </source>
</evidence>
<organism evidence="1 2">
    <name type="scientific">Chitinophaga fulva</name>
    <dbReference type="NCBI Taxonomy" id="2728842"/>
    <lineage>
        <taxon>Bacteria</taxon>
        <taxon>Pseudomonadati</taxon>
        <taxon>Bacteroidota</taxon>
        <taxon>Chitinophagia</taxon>
        <taxon>Chitinophagales</taxon>
        <taxon>Chitinophagaceae</taxon>
        <taxon>Chitinophaga</taxon>
    </lineage>
</organism>
<evidence type="ECO:0000313" key="1">
    <source>
        <dbReference type="EMBL" id="NML36538.1"/>
    </source>
</evidence>
<dbReference type="Proteomes" id="UP000583266">
    <property type="component" value="Unassembled WGS sequence"/>
</dbReference>
<comment type="caution">
    <text evidence="1">The sequence shown here is derived from an EMBL/GenBank/DDBJ whole genome shotgun (WGS) entry which is preliminary data.</text>
</comment>
<dbReference type="Gene3D" id="1.20.1610.10">
    <property type="entry name" value="alpha-1,2-mannosidases domains"/>
    <property type="match status" value="1"/>
</dbReference>
<gene>
    <name evidence="1" type="ORF">HHL17_04950</name>
</gene>
<dbReference type="RefSeq" id="WP_169223656.1">
    <property type="nucleotide sequence ID" value="NZ_JABBGC010000001.1"/>
</dbReference>
<accession>A0A848GKV1</accession>
<keyword evidence="1" id="KW-0378">Hydrolase</keyword>
<protein>
    <submittedName>
        <fullName evidence="1">Glycoside hydrolase family 92 protein</fullName>
    </submittedName>
</protein>
<dbReference type="GO" id="GO:0016787">
    <property type="term" value="F:hydrolase activity"/>
    <property type="evidence" value="ECO:0007669"/>
    <property type="project" value="UniProtKB-KW"/>
</dbReference>
<name>A0A848GKV1_9BACT</name>
<sequence length="62" mass="7164">MPQLSVGEKAFEKRLDELFRTVPAMPRYDFWHRFPATTGLVGQFSMGKEPGFHISYLKSCVQ</sequence>
<keyword evidence="2" id="KW-1185">Reference proteome</keyword>
<dbReference type="AlphaFoldDB" id="A0A848GKV1"/>
<dbReference type="EMBL" id="JABBGC010000001">
    <property type="protein sequence ID" value="NML36538.1"/>
    <property type="molecule type" value="Genomic_DNA"/>
</dbReference>
<reference evidence="1 2" key="1">
    <citation type="submission" date="2020-04" db="EMBL/GenBank/DDBJ databases">
        <title>Chitinophaga sp. G-6-1-13 sp. nov., isolated from soil.</title>
        <authorList>
            <person name="Dahal R.H."/>
            <person name="Chaudhary D.K."/>
        </authorList>
    </citation>
    <scope>NUCLEOTIDE SEQUENCE [LARGE SCALE GENOMIC DNA]</scope>
    <source>
        <strain evidence="1 2">G-6-1-13</strain>
    </source>
</reference>
<proteinExistence type="predicted"/>